<dbReference type="Pfam" id="PF13578">
    <property type="entry name" value="Methyltransf_24"/>
    <property type="match status" value="1"/>
</dbReference>
<dbReference type="OrthoDB" id="5764702at2"/>
<evidence type="ECO:0000313" key="2">
    <source>
        <dbReference type="Proteomes" id="UP000315816"/>
    </source>
</evidence>
<evidence type="ECO:0000313" key="1">
    <source>
        <dbReference type="EMBL" id="TQV68798.1"/>
    </source>
</evidence>
<dbReference type="RefSeq" id="WP_142852551.1">
    <property type="nucleotide sequence ID" value="NZ_FXWW01000001.1"/>
</dbReference>
<comment type="caution">
    <text evidence="1">The sequence shown here is derived from an EMBL/GenBank/DDBJ whole genome shotgun (WGS) entry which is preliminary data.</text>
</comment>
<keyword evidence="1" id="KW-0808">Transferase</keyword>
<dbReference type="InterPro" id="IPR029063">
    <property type="entry name" value="SAM-dependent_MTases_sf"/>
</dbReference>
<sequence>MGTNKPEEKLEGQPTSKRPARLRMMTSLGLADGMGAEIGVFKGEFSAELLREVGVKKLFMIDPWENFDDPGLKSSWYHSSAKNNMIDIYKHVKEEFAAETASGQATIIRGGFEDACAEIADDELDFAYIDGDHRFEAVLHDLTLAAPKVKTGGFLIVDDYSVTGWWRDGVVAAMSTFLGRNPNNWMIVRCVGHQVAIKRLQ</sequence>
<dbReference type="AlphaFoldDB" id="A0A545SV02"/>
<dbReference type="GO" id="GO:0032259">
    <property type="term" value="P:methylation"/>
    <property type="evidence" value="ECO:0007669"/>
    <property type="project" value="UniProtKB-KW"/>
</dbReference>
<keyword evidence="1" id="KW-0489">Methyltransferase</keyword>
<name>A0A545SV02_9RHOB</name>
<dbReference type="Proteomes" id="UP000315816">
    <property type="component" value="Unassembled WGS sequence"/>
</dbReference>
<dbReference type="Gene3D" id="3.40.50.150">
    <property type="entry name" value="Vaccinia Virus protein VP39"/>
    <property type="match status" value="1"/>
</dbReference>
<keyword evidence="2" id="KW-1185">Reference proteome</keyword>
<protein>
    <submittedName>
        <fullName evidence="1">Class I SAM-dependent methyltransferase</fullName>
    </submittedName>
</protein>
<proteinExistence type="predicted"/>
<dbReference type="EMBL" id="VICH01000004">
    <property type="protein sequence ID" value="TQV68798.1"/>
    <property type="molecule type" value="Genomic_DNA"/>
</dbReference>
<reference evidence="1 2" key="1">
    <citation type="submission" date="2019-06" db="EMBL/GenBank/DDBJ databases">
        <title>A novel species of marine bacteria.</title>
        <authorList>
            <person name="Wang Y."/>
        </authorList>
    </citation>
    <scope>NUCLEOTIDE SEQUENCE [LARGE SCALE GENOMIC DNA]</scope>
    <source>
        <strain evidence="1 2">MA1-10</strain>
    </source>
</reference>
<gene>
    <name evidence="1" type="ORF">FIL88_04240</name>
</gene>
<dbReference type="SUPFAM" id="SSF53335">
    <property type="entry name" value="S-adenosyl-L-methionine-dependent methyltransferases"/>
    <property type="match status" value="1"/>
</dbReference>
<dbReference type="GO" id="GO:0008168">
    <property type="term" value="F:methyltransferase activity"/>
    <property type="evidence" value="ECO:0007669"/>
    <property type="project" value="UniProtKB-KW"/>
</dbReference>
<organism evidence="1 2">
    <name type="scientific">Aliiroseovarius halocynthiae</name>
    <dbReference type="NCBI Taxonomy" id="985055"/>
    <lineage>
        <taxon>Bacteria</taxon>
        <taxon>Pseudomonadati</taxon>
        <taxon>Pseudomonadota</taxon>
        <taxon>Alphaproteobacteria</taxon>
        <taxon>Rhodobacterales</taxon>
        <taxon>Paracoccaceae</taxon>
        <taxon>Aliiroseovarius</taxon>
    </lineage>
</organism>
<accession>A0A545SV02</accession>